<dbReference type="KEGG" id="lyd:D7I47_06085"/>
<dbReference type="GO" id="GO:0046872">
    <property type="term" value="F:metal ion binding"/>
    <property type="evidence" value="ECO:0007669"/>
    <property type="project" value="UniProtKB-KW"/>
</dbReference>
<dbReference type="Proteomes" id="UP000278886">
    <property type="component" value="Chromosome"/>
</dbReference>
<evidence type="ECO:0000313" key="4">
    <source>
        <dbReference type="Proteomes" id="UP000278886"/>
    </source>
</evidence>
<name>A0A387BAA7_9MICO</name>
<dbReference type="AlphaFoldDB" id="A0A387BAA7"/>
<keyword evidence="4" id="KW-1185">Reference proteome</keyword>
<evidence type="ECO:0000313" key="3">
    <source>
        <dbReference type="EMBL" id="AYF97869.1"/>
    </source>
</evidence>
<dbReference type="InterPro" id="IPR013096">
    <property type="entry name" value="Cupin_2"/>
</dbReference>
<dbReference type="OrthoDB" id="9791637at2"/>
<evidence type="ECO:0000256" key="1">
    <source>
        <dbReference type="ARBA" id="ARBA00022723"/>
    </source>
</evidence>
<keyword evidence="1" id="KW-0479">Metal-binding</keyword>
<dbReference type="Pfam" id="PF07883">
    <property type="entry name" value="Cupin_2"/>
    <property type="match status" value="1"/>
</dbReference>
<protein>
    <submittedName>
        <fullName evidence="3">Cupin domain-containing protein</fullName>
    </submittedName>
</protein>
<accession>A0A387BAA7</accession>
<dbReference type="SUPFAM" id="SSF51182">
    <property type="entry name" value="RmlC-like cupins"/>
    <property type="match status" value="1"/>
</dbReference>
<dbReference type="EMBL" id="CP032630">
    <property type="protein sequence ID" value="AYF97869.1"/>
    <property type="molecule type" value="Genomic_DNA"/>
</dbReference>
<evidence type="ECO:0000259" key="2">
    <source>
        <dbReference type="Pfam" id="PF07883"/>
    </source>
</evidence>
<dbReference type="PANTHER" id="PTHR35848">
    <property type="entry name" value="OXALATE-BINDING PROTEIN"/>
    <property type="match status" value="1"/>
</dbReference>
<proteinExistence type="predicted"/>
<feature type="domain" description="Cupin type-2" evidence="2">
    <location>
        <begin position="48"/>
        <end position="126"/>
    </location>
</feature>
<sequence>MTEYAGARSPIQRRGDEHHDWALYRGEGRVGIEWYFREASALPTSVMLYHLEPGTSEGEHLHLEGDPASCSVETQHELYLVVSGEVVMTVDGERAVLGPGDAVYVPEGVPHGVANETDAPAELVLLFGEPTGQTPYTVNPARAEED</sequence>
<gene>
    <name evidence="3" type="ORF">D7I47_06085</name>
</gene>
<dbReference type="RefSeq" id="WP_120762217.1">
    <property type="nucleotide sequence ID" value="NZ_CP032630.1"/>
</dbReference>
<reference evidence="4" key="1">
    <citation type="submission" date="2018-09" db="EMBL/GenBank/DDBJ databases">
        <title>Genome sequencing of strain 2DFWR-13.</title>
        <authorList>
            <person name="Heo J."/>
            <person name="Kim S.-J."/>
            <person name="Kwon S.-W."/>
        </authorList>
    </citation>
    <scope>NUCLEOTIDE SEQUENCE [LARGE SCALE GENOMIC DNA]</scope>
    <source>
        <strain evidence="4">2DFWR-13</strain>
    </source>
</reference>
<dbReference type="InterPro" id="IPR011051">
    <property type="entry name" value="RmlC_Cupin_sf"/>
</dbReference>
<dbReference type="Gene3D" id="2.60.120.10">
    <property type="entry name" value="Jelly Rolls"/>
    <property type="match status" value="1"/>
</dbReference>
<organism evidence="3 4">
    <name type="scientific">Protaetiibacter intestinalis</name>
    <dbReference type="NCBI Taxonomy" id="2419774"/>
    <lineage>
        <taxon>Bacteria</taxon>
        <taxon>Bacillati</taxon>
        <taxon>Actinomycetota</taxon>
        <taxon>Actinomycetes</taxon>
        <taxon>Micrococcales</taxon>
        <taxon>Microbacteriaceae</taxon>
        <taxon>Protaetiibacter</taxon>
    </lineage>
</organism>
<dbReference type="InterPro" id="IPR051610">
    <property type="entry name" value="GPI/OXD"/>
</dbReference>
<dbReference type="InterPro" id="IPR014710">
    <property type="entry name" value="RmlC-like_jellyroll"/>
</dbReference>